<dbReference type="Gene3D" id="3.40.50.300">
    <property type="entry name" value="P-loop containing nucleotide triphosphate hydrolases"/>
    <property type="match status" value="1"/>
</dbReference>
<reference evidence="2 3" key="1">
    <citation type="submission" date="2024-07" db="EMBL/GenBank/DDBJ databases">
        <authorList>
            <person name="Li M."/>
        </authorList>
    </citation>
    <scope>NUCLEOTIDE SEQUENCE [LARGE SCALE GENOMIC DNA]</scope>
    <source>
        <strain evidence="2 3">25A3E</strain>
    </source>
</reference>
<dbReference type="Gene3D" id="3.30.70.1790">
    <property type="entry name" value="RepB DNA-primase, N-terminal domain"/>
    <property type="match status" value="1"/>
</dbReference>
<comment type="caution">
    <text evidence="2">The sequence shown here is derived from an EMBL/GenBank/DDBJ whole genome shotgun (WGS) entry which is preliminary data.</text>
</comment>
<dbReference type="InterPro" id="IPR027417">
    <property type="entry name" value="P-loop_NTPase"/>
</dbReference>
<organism evidence="2 3">
    <name type="scientific">Pseudomonas zhanjiangensis</name>
    <dbReference type="NCBI Taxonomy" id="3239015"/>
    <lineage>
        <taxon>Bacteria</taxon>
        <taxon>Pseudomonadati</taxon>
        <taxon>Pseudomonadota</taxon>
        <taxon>Gammaproteobacteria</taxon>
        <taxon>Pseudomonadales</taxon>
        <taxon>Pseudomonadaceae</taxon>
        <taxon>Pseudomonas</taxon>
    </lineage>
</organism>
<protein>
    <submittedName>
        <fullName evidence="2">DUF5906 domain-containing protein</fullName>
    </submittedName>
</protein>
<dbReference type="InterPro" id="IPR045455">
    <property type="entry name" value="NrS-1_pol-like_helicase"/>
</dbReference>
<keyword evidence="3" id="KW-1185">Reference proteome</keyword>
<proteinExistence type="predicted"/>
<evidence type="ECO:0000313" key="2">
    <source>
        <dbReference type="EMBL" id="MEX6504654.1"/>
    </source>
</evidence>
<dbReference type="Proteomes" id="UP001560296">
    <property type="component" value="Unassembled WGS sequence"/>
</dbReference>
<dbReference type="SUPFAM" id="SSF52540">
    <property type="entry name" value="P-loop containing nucleoside triphosphate hydrolases"/>
    <property type="match status" value="1"/>
</dbReference>
<sequence>MTPIEFLTRLRPAGPWCVTAIPPEGGATETRTFKNADEAEAWIAQHNGKRNLYYTVGTVAEPINKKPTKADIATLEYLWVDVDPFAGEDLQAERARILAMLKGATPAPTVVVDSGGGFQALWELSEPLPITDPAEAERYNRDLERIFKADSCHNVDRLLRLPGSVNIPNAKKRAKGRETAEAKVYCWNDTSYPLSAFNAAPPTNSAASTKPCPATGKAYAPVSMGDGTAVGVDELRGWAITNRTTIQDHTLALVATGADPIDPQRYPSRSEALFRAVCDLVRAGLPDELIFGAITDPNNGISASVREQRNWQGYAQRQIENARAACADPTLEEMNMKHAVLLQEGGKTRVLSWERTELDEDRLVPVLQSFEDFRNRYMHRLVEYPTDKGVGYKPLGKWWLEHRQRREYLALRFFPGKPEEVDGYLNMWRGWSVMPKEGDWSLMREHVRRILACGDEACADYILRWAAWAVQNPGEPAEVALALRGGRGTGKGIFARSLRRLFGQHGLQINSPGQLTGRFNAHLRDCCLLFADEAIVPGDKAAESVLKGLITEPELTIEGKGVNLVQARNRLHVVMASNEEWVVPAGIDERRFAVFEVSSQHAQDSDYFRAIAEQLQDGGLAAMLYDLLTMDLGEWHPRRSVPQTEALHAQKAATVAGIDAVFLDLLRTGEIPARRWVGLSQPFLATADLRDYAQTRLRRDDVTLNAVNKLMRDLGFEYHDRSRPRGFVIPPLQDARAAWDRARMPMRWDDLTEWAELGADSYSAAARGTAPF</sequence>
<name>A0ABV3YZW2_9PSED</name>
<gene>
    <name evidence="2" type="ORF">AB5S05_21640</name>
</gene>
<accession>A0ABV3YZW2</accession>
<dbReference type="RefSeq" id="WP_369289577.1">
    <property type="nucleotide sequence ID" value="NZ_JBFTEG010000035.1"/>
</dbReference>
<dbReference type="Pfam" id="PF19263">
    <property type="entry name" value="DUF5906"/>
    <property type="match status" value="1"/>
</dbReference>
<dbReference type="EMBL" id="JBFTEG010000035">
    <property type="protein sequence ID" value="MEX6504654.1"/>
    <property type="molecule type" value="Genomic_DNA"/>
</dbReference>
<evidence type="ECO:0000259" key="1">
    <source>
        <dbReference type="Pfam" id="PF19263"/>
    </source>
</evidence>
<feature type="domain" description="NrS-1 polymerase-like helicase" evidence="1">
    <location>
        <begin position="483"/>
        <end position="591"/>
    </location>
</feature>
<evidence type="ECO:0000313" key="3">
    <source>
        <dbReference type="Proteomes" id="UP001560296"/>
    </source>
</evidence>